<dbReference type="EMBL" id="JAOCBE010000001">
    <property type="protein sequence ID" value="MDH0970410.1"/>
    <property type="molecule type" value="Genomic_DNA"/>
</dbReference>
<dbReference type="EMBL" id="QFQJ01000069">
    <property type="protein sequence ID" value="PZQ87351.1"/>
    <property type="molecule type" value="Genomic_DNA"/>
</dbReference>
<proteinExistence type="predicted"/>
<dbReference type="RefSeq" id="WP_078389972.1">
    <property type="nucleotide sequence ID" value="NZ_CP070866.1"/>
</dbReference>
<evidence type="ECO:0008006" key="4">
    <source>
        <dbReference type="Google" id="ProtNLM"/>
    </source>
</evidence>
<evidence type="ECO:0000313" key="3">
    <source>
        <dbReference type="Proteomes" id="UP000249282"/>
    </source>
</evidence>
<organism evidence="2 3">
    <name type="scientific">Acinetobacter johnsonii</name>
    <dbReference type="NCBI Taxonomy" id="40214"/>
    <lineage>
        <taxon>Bacteria</taxon>
        <taxon>Pseudomonadati</taxon>
        <taxon>Pseudomonadota</taxon>
        <taxon>Gammaproteobacteria</taxon>
        <taxon>Moraxellales</taxon>
        <taxon>Moraxellaceae</taxon>
        <taxon>Acinetobacter</taxon>
    </lineage>
</organism>
<protein>
    <recommendedName>
        <fullName evidence="4">Apea-like HEPN domain-containing protein</fullName>
    </recommendedName>
</protein>
<sequence>MITYGIYGYEITKTAELKGFKLIPRSQNHREVKKLAADRDHYHLTGFLEIDENQILNQHTLIFDLQGILSFIDQKNVIITHPLRPHETDQTLDQDYPLKITFIGRLNGIGSLILRDTVSPESRKDCIQKALNKLKESDQNQGVFRSAFFKSIEPFRGSESFIDVNYYLLFSALESLSRYHLDDYDSKNVSTPIAKFLKPYNFDISQDNVKNLTQSVSTYTHLRNALFHNGKLECEPNINGTYIKLEMSEYYANFSMLVPLVMLKYIGFDDGYTNWNSWLDRMPFK</sequence>
<reference evidence="2 3" key="1">
    <citation type="submission" date="2017-11" db="EMBL/GenBank/DDBJ databases">
        <title>Infants hospitalized years apart are colonized by the same room-sourced microbial strains.</title>
        <authorList>
            <person name="Brooks B."/>
            <person name="Olm M.R."/>
            <person name="Firek B.A."/>
            <person name="Baker R."/>
            <person name="Thomas B.C."/>
            <person name="Morowitz M.J."/>
            <person name="Banfield J.F."/>
        </authorList>
    </citation>
    <scope>NUCLEOTIDE SEQUENCE [LARGE SCALE GENOMIC DNA]</scope>
    <source>
        <strain evidence="2">S2_003_000_R3_20</strain>
    </source>
</reference>
<dbReference type="AlphaFoldDB" id="A0A2W5R9Y9"/>
<reference evidence="1" key="2">
    <citation type="submission" date="2022-09" db="EMBL/GenBank/DDBJ databases">
        <title>Intensive care unit water sources are persistently colonized with multi-drug resistant bacteria and are the site of extensive horizontal gene transfer of antibiotic resistance genes.</title>
        <authorList>
            <person name="Diorio-Toth L."/>
        </authorList>
    </citation>
    <scope>NUCLEOTIDE SEQUENCE</scope>
    <source>
        <strain evidence="1">GD03920</strain>
    </source>
</reference>
<name>A0A2W5R9Y9_ACIJO</name>
<gene>
    <name evidence="2" type="ORF">DI542_12300</name>
    <name evidence="1" type="ORF">N5C10_14590</name>
</gene>
<evidence type="ECO:0000313" key="1">
    <source>
        <dbReference type="EMBL" id="MDH0970410.1"/>
    </source>
</evidence>
<evidence type="ECO:0000313" key="2">
    <source>
        <dbReference type="EMBL" id="PZQ87351.1"/>
    </source>
</evidence>
<accession>A0A2W5R9Y9</accession>
<comment type="caution">
    <text evidence="2">The sequence shown here is derived from an EMBL/GenBank/DDBJ whole genome shotgun (WGS) entry which is preliminary data.</text>
</comment>
<dbReference type="Proteomes" id="UP001159915">
    <property type="component" value="Unassembled WGS sequence"/>
</dbReference>
<dbReference type="Proteomes" id="UP000249282">
    <property type="component" value="Unassembled WGS sequence"/>
</dbReference>